<feature type="domain" description="PH" evidence="2">
    <location>
        <begin position="319"/>
        <end position="434"/>
    </location>
</feature>
<dbReference type="PROSITE" id="PS50190">
    <property type="entry name" value="SEC7"/>
    <property type="match status" value="1"/>
</dbReference>
<dbReference type="GO" id="GO:0005737">
    <property type="term" value="C:cytoplasm"/>
    <property type="evidence" value="ECO:0007669"/>
    <property type="project" value="UniProtKB-ARBA"/>
</dbReference>
<dbReference type="PANTHER" id="PTHR10663">
    <property type="entry name" value="GUANYL-NUCLEOTIDE EXCHANGE FACTOR"/>
    <property type="match status" value="1"/>
</dbReference>
<dbReference type="SUPFAM" id="SSF48425">
    <property type="entry name" value="Sec7 domain"/>
    <property type="match status" value="1"/>
</dbReference>
<dbReference type="InterPro" id="IPR000904">
    <property type="entry name" value="Sec7_dom"/>
</dbReference>
<comment type="caution">
    <text evidence="4">The sequence shown here is derived from an EMBL/GenBank/DDBJ whole genome shotgun (WGS) entry which is preliminary data.</text>
</comment>
<dbReference type="Pfam" id="PF01369">
    <property type="entry name" value="Sec7"/>
    <property type="match status" value="1"/>
</dbReference>
<evidence type="ECO:0000313" key="4">
    <source>
        <dbReference type="EMBL" id="EWM29770.1"/>
    </source>
</evidence>
<dbReference type="InterPro" id="IPR035999">
    <property type="entry name" value="Sec7_dom_sf"/>
</dbReference>
<dbReference type="EMBL" id="AZIL01000117">
    <property type="protein sequence ID" value="EWM29770.1"/>
    <property type="molecule type" value="Genomic_DNA"/>
</dbReference>
<evidence type="ECO:0000259" key="2">
    <source>
        <dbReference type="PROSITE" id="PS50003"/>
    </source>
</evidence>
<dbReference type="Gene3D" id="2.30.29.30">
    <property type="entry name" value="Pleckstrin-homology domain (PH domain)/Phosphotyrosine-binding domain (PTB)"/>
    <property type="match status" value="2"/>
</dbReference>
<protein>
    <submittedName>
        <fullName evidence="4">Cytohesin 1</fullName>
    </submittedName>
</protein>
<dbReference type="Proteomes" id="UP000019335">
    <property type="component" value="Chromosome 2"/>
</dbReference>
<dbReference type="GO" id="GO:0016192">
    <property type="term" value="P:vesicle-mediated transport"/>
    <property type="evidence" value="ECO:0007669"/>
    <property type="project" value="UniProtKB-ARBA"/>
</dbReference>
<reference evidence="4 5" key="1">
    <citation type="journal article" date="2014" name="Mol. Plant">
        <title>Chromosome Scale Genome Assembly and Transcriptome Profiling of Nannochloropsis gaditana in Nitrogen Depletion.</title>
        <authorList>
            <person name="Corteggiani Carpinelli E."/>
            <person name="Telatin A."/>
            <person name="Vitulo N."/>
            <person name="Forcato C."/>
            <person name="D'Angelo M."/>
            <person name="Schiavon R."/>
            <person name="Vezzi A."/>
            <person name="Giacometti G.M."/>
            <person name="Morosinotto T."/>
            <person name="Valle G."/>
        </authorList>
    </citation>
    <scope>NUCLEOTIDE SEQUENCE [LARGE SCALE GENOMIC DNA]</scope>
    <source>
        <strain evidence="4 5">B-31</strain>
    </source>
</reference>
<dbReference type="Gene3D" id="1.10.220.20">
    <property type="match status" value="1"/>
</dbReference>
<dbReference type="SUPFAM" id="SSF50729">
    <property type="entry name" value="PH domain-like"/>
    <property type="match status" value="2"/>
</dbReference>
<dbReference type="GO" id="GO:0012505">
    <property type="term" value="C:endomembrane system"/>
    <property type="evidence" value="ECO:0007669"/>
    <property type="project" value="UniProtKB-ARBA"/>
</dbReference>
<dbReference type="SMART" id="SM00233">
    <property type="entry name" value="PH"/>
    <property type="match status" value="2"/>
</dbReference>
<dbReference type="FunFam" id="1.10.1000.11:FF:000002">
    <property type="entry name" value="Cytohesin 1"/>
    <property type="match status" value="1"/>
</dbReference>
<accession>W7TR99</accession>
<dbReference type="OrthoDB" id="430364at2759"/>
<keyword evidence="5" id="KW-1185">Reference proteome</keyword>
<dbReference type="InterPro" id="IPR011993">
    <property type="entry name" value="PH-like_dom_sf"/>
</dbReference>
<organism evidence="4 5">
    <name type="scientific">Nannochloropsis gaditana</name>
    <dbReference type="NCBI Taxonomy" id="72520"/>
    <lineage>
        <taxon>Eukaryota</taxon>
        <taxon>Sar</taxon>
        <taxon>Stramenopiles</taxon>
        <taxon>Ochrophyta</taxon>
        <taxon>Eustigmatophyceae</taxon>
        <taxon>Eustigmatales</taxon>
        <taxon>Monodopsidaceae</taxon>
        <taxon>Nannochloropsis</taxon>
    </lineage>
</organism>
<dbReference type="PANTHER" id="PTHR10663:SF388">
    <property type="entry name" value="GOLGI-SPECIFIC BREFELDIN A-RESISTANCE GUANINE NUCLEOTIDE EXCHANGE FACTOR 1"/>
    <property type="match status" value="1"/>
</dbReference>
<dbReference type="GO" id="GO:0032012">
    <property type="term" value="P:regulation of ARF protein signal transduction"/>
    <property type="evidence" value="ECO:0007669"/>
    <property type="project" value="InterPro"/>
</dbReference>
<dbReference type="AlphaFoldDB" id="W7TR99"/>
<sequence length="642" mass="72829">MEESQKYDEEVARLRDTNHNIIGEEEIQDHLQCEVQKIPSAKSASAQEASHHDPKPKHISGLSLGKYAATTPVGPSRGPSRRISLRTLAPLMRLRSQDIKKHPWIVALNSTRVKEKRLIEQGIAKFNEKAAAGIDFLIENGVLQRAPADVAVWLNQQALELSKKRLGEYLGGNDSFAQEVLHQLLQDYDFQGMSIDEAMRVFINDIRMPGEAQMLDRILNAFAKRFFETTRNENQYATEDTVYILSFSIMLLNTDLHNRNLPRKEKMRLEDFIRNNRGINAGRDLPPELLSTLYYSIKRKELRMKEGDMWESESLTFVAPRMSGWLEKQLQGQLGFCRFHRFWFVLTNGCLFYFSSPVDRNPRCIIILEAVMAIKGASSTEIILYSNGGGIIKSVKIGKRDKATTRGQHTHFIFRTGSQKERDEWVEAFQTETEPFQRHHRLGGCGIPGASQGKCTSPEVASAGSDPSVQGIAKFLSQYRSPRSVGGVRPVAEVPHAHTSCLAEGWMRRRSYGSRGWQRRYFMLIAVGKTKHRPEHSELHWYTTLEMAQSHIGIRGCQGSISLDDPYLVFCVTTAIHSPSYRLPEPAATVFEFETMLHGSKVKELISPEDQESLSLWLNALQPLVPVRNGEHRQRDTAIPDS</sequence>
<evidence type="ECO:0000256" key="1">
    <source>
        <dbReference type="SAM" id="MobiDB-lite"/>
    </source>
</evidence>
<dbReference type="Gene3D" id="1.10.1000.11">
    <property type="entry name" value="Arf Nucleotide-binding Site Opener,domain 2"/>
    <property type="match status" value="1"/>
</dbReference>
<gene>
    <name evidence="4" type="ORF">Naga_100022g43</name>
</gene>
<dbReference type="CDD" id="cd00171">
    <property type="entry name" value="Sec7"/>
    <property type="match status" value="1"/>
</dbReference>
<feature type="region of interest" description="Disordered" evidence="1">
    <location>
        <begin position="37"/>
        <end position="62"/>
    </location>
</feature>
<dbReference type="Pfam" id="PF00169">
    <property type="entry name" value="PH"/>
    <property type="match status" value="1"/>
</dbReference>
<dbReference type="InterPro" id="IPR023394">
    <property type="entry name" value="Sec7_C_sf"/>
</dbReference>
<dbReference type="GO" id="GO:0005085">
    <property type="term" value="F:guanyl-nucleotide exchange factor activity"/>
    <property type="evidence" value="ECO:0007669"/>
    <property type="project" value="InterPro"/>
</dbReference>
<dbReference type="InterPro" id="IPR001849">
    <property type="entry name" value="PH_domain"/>
</dbReference>
<feature type="domain" description="PH" evidence="2">
    <location>
        <begin position="500"/>
        <end position="626"/>
    </location>
</feature>
<name>W7TR99_9STRA</name>
<dbReference type="SMART" id="SM00222">
    <property type="entry name" value="Sec7"/>
    <property type="match status" value="1"/>
</dbReference>
<dbReference type="PROSITE" id="PS50003">
    <property type="entry name" value="PH_DOMAIN"/>
    <property type="match status" value="2"/>
</dbReference>
<feature type="domain" description="SEC7" evidence="3">
    <location>
        <begin position="108"/>
        <end position="300"/>
    </location>
</feature>
<evidence type="ECO:0000259" key="3">
    <source>
        <dbReference type="PROSITE" id="PS50190"/>
    </source>
</evidence>
<proteinExistence type="predicted"/>
<evidence type="ECO:0000313" key="5">
    <source>
        <dbReference type="Proteomes" id="UP000019335"/>
    </source>
</evidence>